<evidence type="ECO:0000313" key="4">
    <source>
        <dbReference type="Proteomes" id="UP000783213"/>
    </source>
</evidence>
<feature type="compositionally biased region" description="Low complexity" evidence="1">
    <location>
        <begin position="180"/>
        <end position="197"/>
    </location>
</feature>
<dbReference type="InterPro" id="IPR000626">
    <property type="entry name" value="Ubiquitin-like_dom"/>
</dbReference>
<feature type="compositionally biased region" description="Polar residues" evidence="1">
    <location>
        <begin position="706"/>
        <end position="725"/>
    </location>
</feature>
<feature type="region of interest" description="Disordered" evidence="1">
    <location>
        <begin position="432"/>
        <end position="455"/>
    </location>
</feature>
<organism evidence="3 4">
    <name type="scientific">Botrytis deweyae</name>
    <dbReference type="NCBI Taxonomy" id="2478750"/>
    <lineage>
        <taxon>Eukaryota</taxon>
        <taxon>Fungi</taxon>
        <taxon>Dikarya</taxon>
        <taxon>Ascomycota</taxon>
        <taxon>Pezizomycotina</taxon>
        <taxon>Leotiomycetes</taxon>
        <taxon>Helotiales</taxon>
        <taxon>Sclerotiniaceae</taxon>
        <taxon>Botrytis</taxon>
    </lineage>
</organism>
<comment type="caution">
    <text evidence="3">The sequence shown here is derived from an EMBL/GenBank/DDBJ whole genome shotgun (WGS) entry which is preliminary data.</text>
</comment>
<dbReference type="InterPro" id="IPR029071">
    <property type="entry name" value="Ubiquitin-like_domsf"/>
</dbReference>
<dbReference type="RefSeq" id="XP_038812165.1">
    <property type="nucleotide sequence ID" value="XM_038951692.1"/>
</dbReference>
<feature type="compositionally biased region" description="Low complexity" evidence="1">
    <location>
        <begin position="539"/>
        <end position="552"/>
    </location>
</feature>
<name>A0ABQ7ISV8_9HELO</name>
<proteinExistence type="predicted"/>
<evidence type="ECO:0000259" key="2">
    <source>
        <dbReference type="PROSITE" id="PS50053"/>
    </source>
</evidence>
<feature type="region of interest" description="Disordered" evidence="1">
    <location>
        <begin position="497"/>
        <end position="573"/>
    </location>
</feature>
<feature type="compositionally biased region" description="Pro residues" evidence="1">
    <location>
        <begin position="498"/>
        <end position="508"/>
    </location>
</feature>
<evidence type="ECO:0000313" key="3">
    <source>
        <dbReference type="EMBL" id="KAF7932773.1"/>
    </source>
</evidence>
<feature type="region of interest" description="Disordered" evidence="1">
    <location>
        <begin position="370"/>
        <end position="406"/>
    </location>
</feature>
<feature type="region of interest" description="Disordered" evidence="1">
    <location>
        <begin position="604"/>
        <end position="727"/>
    </location>
</feature>
<feature type="compositionally biased region" description="Polar residues" evidence="1">
    <location>
        <begin position="509"/>
        <end position="526"/>
    </location>
</feature>
<dbReference type="PROSITE" id="PS50053">
    <property type="entry name" value="UBIQUITIN_2"/>
    <property type="match status" value="1"/>
</dbReference>
<evidence type="ECO:0000256" key="1">
    <source>
        <dbReference type="SAM" id="MobiDB-lite"/>
    </source>
</evidence>
<feature type="compositionally biased region" description="Pro residues" evidence="1">
    <location>
        <begin position="619"/>
        <end position="631"/>
    </location>
</feature>
<sequence length="812" mass="90380">MAYNASQSTVLSDDDEDASAFVNETYRPCRILYVMTGTGVHSLRNLGPNYRILLVKSRFIASLLKRGVIPHFGYDCALSYGGRELADNETLESCRIGDEATVNAVVWEQNANSPGFSGHAIYSSSRIRQEDEQKTKQFKRGRSSLDLAEENVFEDRVLWRAPASKKQKSVRFAEQDDAIPNLPTSSPQSLPSQNPSPEHYVMSGVLEPTDRPLEFHDSLVRDSPLRGLQRRQSLGELPGPMMPKTPFKSPNFHSNSARKPEIPISASYDAFSYPITPRDASRRDLQRNYNLLRHSDRTPHRRMEYDSSSTAVRFTPRIQNGHSLTSHSFPAVRNTVYVRPPGTGPTSGSLSSSPFLGSLNPAHVTTTLPPVPYQPLFPPNSQEIPSFKPKSPIRQNPSFKDPLASYAPLPSGSPSISSLFIHRYLLSRRSDSGSGPILESTPTSTSPHQPSVPYFLRSTPSSILQSLNSYFSTPSPSPQPFQSPSVLQTLNSYFSNTYPPPRKYPPSQTPSHSPSYTLQPTNSNSMDYDYFRAARSKRSSSPSELHPLNSPLPSLPPHPPHIRVESPSVTIFPYGGQPSNIQWDESTFPLPSTKADYLQYHPFSKSNLKNKPQPEAPGRYPPPPPPPPPTRPIRSNYYHIPSPSRPPSPNRKEKQKQSQLPRNPSFYDYYPLRSTSISDPLAASSLPTPEPTPPLTFNESPKRTSRNPLATKSTTSNQSYYSSHSPLPAGSSLKGAIAVPSLAHEMLPEDFLGYRTVRQLIELQGWEMSQGEWRSVREVLRRCQNGENGARGNIEVLARGVVELEKNGAWMS</sequence>
<dbReference type="SUPFAM" id="SSF54236">
    <property type="entry name" value="Ubiquitin-like"/>
    <property type="match status" value="1"/>
</dbReference>
<accession>A0ABQ7ISV8</accession>
<keyword evidence="4" id="KW-1185">Reference proteome</keyword>
<feature type="domain" description="Ubiquitin-like" evidence="2">
    <location>
        <begin position="78"/>
        <end position="111"/>
    </location>
</feature>
<dbReference type="GeneID" id="62230846"/>
<feature type="region of interest" description="Disordered" evidence="1">
    <location>
        <begin position="168"/>
        <end position="202"/>
    </location>
</feature>
<reference evidence="3 4" key="1">
    <citation type="journal article" date="2020" name="Genome Biol. Evol.">
        <title>Comparative genomics of Sclerotiniaceae.</title>
        <authorList>
            <person name="Valero Jimenez C.A."/>
            <person name="Steentjes M."/>
            <person name="Scholten O.E."/>
            <person name="Van Kan J.A.L."/>
        </authorList>
    </citation>
    <scope>NUCLEOTIDE SEQUENCE [LARGE SCALE GENOMIC DNA]</scope>
    <source>
        <strain evidence="3 4">B1</strain>
    </source>
</reference>
<gene>
    <name evidence="3" type="ORF">EAE98_004072</name>
</gene>
<protein>
    <recommendedName>
        <fullName evidence="2">Ubiquitin-like domain-containing protein</fullName>
    </recommendedName>
</protein>
<feature type="compositionally biased region" description="Low complexity" evidence="1">
    <location>
        <begin position="440"/>
        <end position="453"/>
    </location>
</feature>
<dbReference type="Proteomes" id="UP000783213">
    <property type="component" value="Unassembled WGS sequence"/>
</dbReference>
<dbReference type="CDD" id="cd17039">
    <property type="entry name" value="Ubl_ubiquitin_like"/>
    <property type="match status" value="1"/>
</dbReference>
<dbReference type="EMBL" id="RCSX01000007">
    <property type="protein sequence ID" value="KAF7932773.1"/>
    <property type="molecule type" value="Genomic_DNA"/>
</dbReference>